<reference evidence="1 2" key="1">
    <citation type="submission" date="2020-08" db="EMBL/GenBank/DDBJ databases">
        <title>Genomic Encyclopedia of Type Strains, Phase IV (KMG-V): Genome sequencing to study the core and pangenomes of soil and plant-associated prokaryotes.</title>
        <authorList>
            <person name="Whitman W."/>
        </authorList>
    </citation>
    <scope>NUCLEOTIDE SEQUENCE [LARGE SCALE GENOMIC DNA]</scope>
    <source>
        <strain evidence="1 2">M8UP14</strain>
    </source>
</reference>
<dbReference type="EMBL" id="JACHIP010000002">
    <property type="protein sequence ID" value="MBB5056937.1"/>
    <property type="molecule type" value="Genomic_DNA"/>
</dbReference>
<organism evidence="1 2">
    <name type="scientific">Granulicella aggregans</name>
    <dbReference type="NCBI Taxonomy" id="474949"/>
    <lineage>
        <taxon>Bacteria</taxon>
        <taxon>Pseudomonadati</taxon>
        <taxon>Acidobacteriota</taxon>
        <taxon>Terriglobia</taxon>
        <taxon>Terriglobales</taxon>
        <taxon>Acidobacteriaceae</taxon>
        <taxon>Granulicella</taxon>
    </lineage>
</organism>
<dbReference type="AlphaFoldDB" id="A0A7W7ZBW2"/>
<evidence type="ECO:0000313" key="1">
    <source>
        <dbReference type="EMBL" id="MBB5056937.1"/>
    </source>
</evidence>
<sequence length="50" mass="5596">MPFRIYECTSYHDKNKPTWQQMQKLAIHVSAGNPKPVGFKVGAGFGETTV</sequence>
<proteinExistence type="predicted"/>
<protein>
    <submittedName>
        <fullName evidence="1">Uncharacterized protein</fullName>
    </submittedName>
</protein>
<evidence type="ECO:0000313" key="2">
    <source>
        <dbReference type="Proteomes" id="UP000540989"/>
    </source>
</evidence>
<accession>A0A7W7ZBW2</accession>
<dbReference type="Proteomes" id="UP000540989">
    <property type="component" value="Unassembled WGS sequence"/>
</dbReference>
<keyword evidence="2" id="KW-1185">Reference proteome</keyword>
<comment type="caution">
    <text evidence="1">The sequence shown here is derived from an EMBL/GenBank/DDBJ whole genome shotgun (WGS) entry which is preliminary data.</text>
</comment>
<name>A0A7W7ZBW2_9BACT</name>
<gene>
    <name evidence="1" type="ORF">HDF16_001622</name>
</gene>